<sequence length="144" mass="15157">MKLDEILTAAARAPLNNGALQQLNEATAGLDAALGIRYLHVAHGRVRTALHVASHHLQPAGLVNGGVYCALAESTASLAGMVAAGGPVVGINNDTDFISAVKAGVIEAEATPIQLGRRTQLWQVEMHHRDKLVARTTLRTMPVN</sequence>
<feature type="domain" description="Thioesterase" evidence="3">
    <location>
        <begin position="61"/>
        <end position="131"/>
    </location>
</feature>
<dbReference type="EMBL" id="CP003924">
    <property type="protein sequence ID" value="AGS34804.1"/>
    <property type="molecule type" value="Genomic_DNA"/>
</dbReference>
<evidence type="ECO:0000259" key="3">
    <source>
        <dbReference type="Pfam" id="PF03061"/>
    </source>
</evidence>
<dbReference type="KEGG" id="cmd:B841_06655"/>
<keyword evidence="2" id="KW-0378">Hydrolase</keyword>
<dbReference type="AlphaFoldDB" id="S5SUD8"/>
<evidence type="ECO:0000313" key="4">
    <source>
        <dbReference type="EMBL" id="AGS34804.1"/>
    </source>
</evidence>
<dbReference type="Proteomes" id="UP000015388">
    <property type="component" value="Chromosome"/>
</dbReference>
<dbReference type="SUPFAM" id="SSF54637">
    <property type="entry name" value="Thioesterase/thiol ester dehydrase-isomerase"/>
    <property type="match status" value="1"/>
</dbReference>
<proteinExistence type="inferred from homology"/>
<organism evidence="4 5">
    <name type="scientific">Corynebacterium maris DSM 45190</name>
    <dbReference type="NCBI Taxonomy" id="1224163"/>
    <lineage>
        <taxon>Bacteria</taxon>
        <taxon>Bacillati</taxon>
        <taxon>Actinomycetota</taxon>
        <taxon>Actinomycetes</taxon>
        <taxon>Mycobacteriales</taxon>
        <taxon>Corynebacteriaceae</taxon>
        <taxon>Corynebacterium</taxon>
    </lineage>
</organism>
<dbReference type="PATRIC" id="fig|1224163.3.peg.1338"/>
<dbReference type="PANTHER" id="PTHR43240">
    <property type="entry name" value="1,4-DIHYDROXY-2-NAPHTHOYL-COA THIOESTERASE 1"/>
    <property type="match status" value="1"/>
</dbReference>
<dbReference type="GO" id="GO:0005829">
    <property type="term" value="C:cytosol"/>
    <property type="evidence" value="ECO:0007669"/>
    <property type="project" value="TreeGrafter"/>
</dbReference>
<dbReference type="Pfam" id="PF03061">
    <property type="entry name" value="4HBT"/>
    <property type="match status" value="1"/>
</dbReference>
<accession>S5SUD8</accession>
<dbReference type="STRING" id="1224163.B841_06655"/>
<evidence type="ECO:0000256" key="2">
    <source>
        <dbReference type="ARBA" id="ARBA00022801"/>
    </source>
</evidence>
<dbReference type="InterPro" id="IPR003736">
    <property type="entry name" value="PAAI_dom"/>
</dbReference>
<comment type="similarity">
    <text evidence="1">Belongs to the thioesterase PaaI family.</text>
</comment>
<dbReference type="RefSeq" id="WP_020934737.1">
    <property type="nucleotide sequence ID" value="NC_021915.1"/>
</dbReference>
<dbReference type="PANTHER" id="PTHR43240:SF5">
    <property type="entry name" value="1,4-DIHYDROXY-2-NAPHTHOYL-COA THIOESTERASE 1"/>
    <property type="match status" value="1"/>
</dbReference>
<gene>
    <name evidence="4" type="ORF">B841_06655</name>
</gene>
<dbReference type="HOGENOM" id="CLU_089876_13_3_11"/>
<dbReference type="CDD" id="cd03443">
    <property type="entry name" value="PaaI_thioesterase"/>
    <property type="match status" value="1"/>
</dbReference>
<dbReference type="GO" id="GO:0061522">
    <property type="term" value="F:1,4-dihydroxy-2-naphthoyl-CoA thioesterase activity"/>
    <property type="evidence" value="ECO:0007669"/>
    <property type="project" value="TreeGrafter"/>
</dbReference>
<name>S5SUD8_9CORY</name>
<dbReference type="OrthoDB" id="9798208at2"/>
<dbReference type="InterPro" id="IPR029069">
    <property type="entry name" value="HotDog_dom_sf"/>
</dbReference>
<evidence type="ECO:0000256" key="1">
    <source>
        <dbReference type="ARBA" id="ARBA00008324"/>
    </source>
</evidence>
<dbReference type="eggNOG" id="COG2050">
    <property type="taxonomic scope" value="Bacteria"/>
</dbReference>
<reference evidence="4 5" key="1">
    <citation type="submission" date="2012-11" db="EMBL/GenBank/DDBJ databases">
        <title>The complete genome sequence of Corynebacterium maris Coryn-1 (=DSM 45190).</title>
        <authorList>
            <person name="Schaffert L."/>
            <person name="Albersmeier A."/>
            <person name="Kalinowski J."/>
            <person name="Ruckert C."/>
        </authorList>
    </citation>
    <scope>NUCLEOTIDE SEQUENCE [LARGE SCALE GENOMIC DNA]</scope>
    <source>
        <strain evidence="5">Coryn-1</strain>
    </source>
</reference>
<keyword evidence="5" id="KW-1185">Reference proteome</keyword>
<evidence type="ECO:0000313" key="5">
    <source>
        <dbReference type="Proteomes" id="UP000015388"/>
    </source>
</evidence>
<protein>
    <recommendedName>
        <fullName evidence="3">Thioesterase domain-containing protein</fullName>
    </recommendedName>
</protein>
<dbReference type="NCBIfam" id="TIGR00369">
    <property type="entry name" value="unchar_dom_1"/>
    <property type="match status" value="1"/>
</dbReference>
<dbReference type="Gene3D" id="3.10.129.10">
    <property type="entry name" value="Hotdog Thioesterase"/>
    <property type="match status" value="1"/>
</dbReference>
<dbReference type="InterPro" id="IPR006683">
    <property type="entry name" value="Thioestr_dom"/>
</dbReference>